<feature type="region of interest" description="Disordered" evidence="1">
    <location>
        <begin position="1"/>
        <end position="22"/>
    </location>
</feature>
<gene>
    <name evidence="2" type="ORF">LITE_LOCUS22757</name>
</gene>
<dbReference type="AlphaFoldDB" id="A0AAV0L9A4"/>
<dbReference type="EMBL" id="CAMGYJ010000006">
    <property type="protein sequence ID" value="CAI0430786.1"/>
    <property type="molecule type" value="Genomic_DNA"/>
</dbReference>
<keyword evidence="3" id="KW-1185">Reference proteome</keyword>
<dbReference type="PANTHER" id="PTHR47353">
    <property type="entry name" value="THIOREDOXIN-LIKE PROTEIN HCF164, CHLOROPLASTIC"/>
    <property type="match status" value="1"/>
</dbReference>
<dbReference type="PANTHER" id="PTHR47353:SF1">
    <property type="entry name" value="THIOREDOXIN-LIKE PROTEIN HCF164, CHLOROPLASTIC"/>
    <property type="match status" value="1"/>
</dbReference>
<dbReference type="InterPro" id="IPR044241">
    <property type="entry name" value="TxlA/HCF164"/>
</dbReference>
<dbReference type="Proteomes" id="UP001154282">
    <property type="component" value="Unassembled WGS sequence"/>
</dbReference>
<proteinExistence type="predicted"/>
<comment type="caution">
    <text evidence="2">The sequence shown here is derived from an EMBL/GenBank/DDBJ whole genome shotgun (WGS) entry which is preliminary data.</text>
</comment>
<accession>A0AAV0L9A4</accession>
<feature type="non-terminal residue" evidence="2">
    <location>
        <position position="1"/>
    </location>
</feature>
<name>A0AAV0L9A4_9ROSI</name>
<reference evidence="2" key="1">
    <citation type="submission" date="2022-08" db="EMBL/GenBank/DDBJ databases">
        <authorList>
            <person name="Gutierrez-Valencia J."/>
        </authorList>
    </citation>
    <scope>NUCLEOTIDE SEQUENCE</scope>
</reference>
<dbReference type="GO" id="GO:0010190">
    <property type="term" value="P:cytochrome b6f complex assembly"/>
    <property type="evidence" value="ECO:0007669"/>
    <property type="project" value="TreeGrafter"/>
</dbReference>
<organism evidence="2 3">
    <name type="scientific">Linum tenue</name>
    <dbReference type="NCBI Taxonomy" id="586396"/>
    <lineage>
        <taxon>Eukaryota</taxon>
        <taxon>Viridiplantae</taxon>
        <taxon>Streptophyta</taxon>
        <taxon>Embryophyta</taxon>
        <taxon>Tracheophyta</taxon>
        <taxon>Spermatophyta</taxon>
        <taxon>Magnoliopsida</taxon>
        <taxon>eudicotyledons</taxon>
        <taxon>Gunneridae</taxon>
        <taxon>Pentapetalae</taxon>
        <taxon>rosids</taxon>
        <taxon>fabids</taxon>
        <taxon>Malpighiales</taxon>
        <taxon>Linaceae</taxon>
        <taxon>Linum</taxon>
    </lineage>
</organism>
<dbReference type="GO" id="GO:0009535">
    <property type="term" value="C:chloroplast thylakoid membrane"/>
    <property type="evidence" value="ECO:0007669"/>
    <property type="project" value="TreeGrafter"/>
</dbReference>
<evidence type="ECO:0000313" key="3">
    <source>
        <dbReference type="Proteomes" id="UP001154282"/>
    </source>
</evidence>
<dbReference type="GO" id="GO:0016671">
    <property type="term" value="F:oxidoreductase activity, acting on a sulfur group of donors, disulfide as acceptor"/>
    <property type="evidence" value="ECO:0007669"/>
    <property type="project" value="TreeGrafter"/>
</dbReference>
<feature type="compositionally biased region" description="Polar residues" evidence="1">
    <location>
        <begin position="1"/>
        <end position="15"/>
    </location>
</feature>
<evidence type="ECO:0000313" key="2">
    <source>
        <dbReference type="EMBL" id="CAI0430786.1"/>
    </source>
</evidence>
<protein>
    <submittedName>
        <fullName evidence="2">Uncharacterized protein</fullName>
    </submittedName>
</protein>
<evidence type="ECO:0000256" key="1">
    <source>
        <dbReference type="SAM" id="MobiDB-lite"/>
    </source>
</evidence>
<sequence length="101" mass="10843">TDSAAGETTSSSSDSAGLPEFPTRNLNRRIAVGSGLFGVGLFVSGRLDFGVSLKDLSAAALPYEVVRSSANPQSVFFCRLYQMGSRRWWSSMQIGARFAES</sequence>